<sequence length="88" mass="10024">MMTTAKHIKPHVPLKDYYTVEDVSVLLGIGENMVRDLASSDEDPLPFRRLNGKARGMFIARTDLGRWVLKNSFLVAFGHREQGEHGER</sequence>
<evidence type="ECO:0008006" key="3">
    <source>
        <dbReference type="Google" id="ProtNLM"/>
    </source>
</evidence>
<dbReference type="RefSeq" id="WP_102184189.1">
    <property type="nucleotide sequence ID" value="NZ_PNGC01000001.1"/>
</dbReference>
<evidence type="ECO:0000313" key="1">
    <source>
        <dbReference type="EMBL" id="PMB91041.1"/>
    </source>
</evidence>
<dbReference type="EMBL" id="PNGC01000001">
    <property type="protein sequence ID" value="PMB91041.1"/>
    <property type="molecule type" value="Genomic_DNA"/>
</dbReference>
<protein>
    <recommendedName>
        <fullName evidence="3">Helix-turn-helix domain-containing protein</fullName>
    </recommendedName>
</protein>
<accession>A0ABX4UWM9</accession>
<evidence type="ECO:0000313" key="2">
    <source>
        <dbReference type="Proteomes" id="UP000243201"/>
    </source>
</evidence>
<comment type="caution">
    <text evidence="1">The sequence shown here is derived from an EMBL/GenBank/DDBJ whole genome shotgun (WGS) entry which is preliminary data.</text>
</comment>
<organism evidence="1 2">
    <name type="scientific">Varibaculum cambriense</name>
    <dbReference type="NCBI Taxonomy" id="184870"/>
    <lineage>
        <taxon>Bacteria</taxon>
        <taxon>Bacillati</taxon>
        <taxon>Actinomycetota</taxon>
        <taxon>Actinomycetes</taxon>
        <taxon>Actinomycetales</taxon>
        <taxon>Actinomycetaceae</taxon>
        <taxon>Varibaculum</taxon>
    </lineage>
</organism>
<reference evidence="1 2" key="1">
    <citation type="submission" date="2017-09" db="EMBL/GenBank/DDBJ databases">
        <title>Bacterial strain isolated from the female urinary microbiota.</title>
        <authorList>
            <person name="Thomas-White K."/>
            <person name="Kumar N."/>
            <person name="Forster S."/>
            <person name="Putonti C."/>
            <person name="Lawley T."/>
            <person name="Wolfe A.J."/>
        </authorList>
    </citation>
    <scope>NUCLEOTIDE SEQUENCE [LARGE SCALE GENOMIC DNA]</scope>
    <source>
        <strain evidence="1 2">UMB0744</strain>
    </source>
</reference>
<proteinExistence type="predicted"/>
<dbReference type="Proteomes" id="UP000243201">
    <property type="component" value="Unassembled WGS sequence"/>
</dbReference>
<keyword evidence="2" id="KW-1185">Reference proteome</keyword>
<name>A0ABX4UWM9_9ACTO</name>
<gene>
    <name evidence="1" type="ORF">CJ240_04935</name>
</gene>